<dbReference type="GO" id="GO:0005840">
    <property type="term" value="C:ribosome"/>
    <property type="evidence" value="ECO:0007669"/>
    <property type="project" value="UniProtKB-KW"/>
</dbReference>
<evidence type="ECO:0000313" key="2">
    <source>
        <dbReference type="EMBL" id="CAA9562148.1"/>
    </source>
</evidence>
<organism evidence="2">
    <name type="scientific">uncultured Thermomicrobiales bacterium</name>
    <dbReference type="NCBI Taxonomy" id="1645740"/>
    <lineage>
        <taxon>Bacteria</taxon>
        <taxon>Pseudomonadati</taxon>
        <taxon>Thermomicrobiota</taxon>
        <taxon>Thermomicrobia</taxon>
        <taxon>Thermomicrobiales</taxon>
        <taxon>environmental samples</taxon>
    </lineage>
</organism>
<keyword evidence="2" id="KW-0687">Ribonucleoprotein</keyword>
<gene>
    <name evidence="2" type="ORF">AVDCRST_MAG73-3812</name>
</gene>
<dbReference type="EMBL" id="CADCWE010000251">
    <property type="protein sequence ID" value="CAA9562148.1"/>
    <property type="molecule type" value="Genomic_DNA"/>
</dbReference>
<keyword evidence="2" id="KW-0689">Ribosomal protein</keyword>
<accession>A0A6J4UWU1</accession>
<feature type="non-terminal residue" evidence="2">
    <location>
        <position position="1"/>
    </location>
</feature>
<name>A0A6J4UWU1_9BACT</name>
<protein>
    <submittedName>
        <fullName evidence="2">LSU ribosomal protein L34p</fullName>
    </submittedName>
</protein>
<dbReference type="AlphaFoldDB" id="A0A6J4UWU1"/>
<evidence type="ECO:0000256" key="1">
    <source>
        <dbReference type="SAM" id="MobiDB-lite"/>
    </source>
</evidence>
<sequence length="55" mass="6108">DQADLPTEADHPQAEARLPGTDGDQVRPRRALRPPPQRPPRLDGLRRGQVHAEPV</sequence>
<reference evidence="2" key="1">
    <citation type="submission" date="2020-02" db="EMBL/GenBank/DDBJ databases">
        <authorList>
            <person name="Meier V. D."/>
        </authorList>
    </citation>
    <scope>NUCLEOTIDE SEQUENCE</scope>
    <source>
        <strain evidence="2">AVDCRST_MAG73</strain>
    </source>
</reference>
<feature type="non-terminal residue" evidence="2">
    <location>
        <position position="55"/>
    </location>
</feature>
<feature type="region of interest" description="Disordered" evidence="1">
    <location>
        <begin position="1"/>
        <end position="55"/>
    </location>
</feature>
<proteinExistence type="predicted"/>